<keyword evidence="2" id="KW-0732">Signal</keyword>
<feature type="signal peptide" evidence="2">
    <location>
        <begin position="1"/>
        <end position="20"/>
    </location>
</feature>
<keyword evidence="4" id="KW-1185">Reference proteome</keyword>
<evidence type="ECO:0000313" key="3">
    <source>
        <dbReference type="EMBL" id="CAK9862204.1"/>
    </source>
</evidence>
<dbReference type="EMBL" id="OZ023713">
    <property type="protein sequence ID" value="CAK9862204.1"/>
    <property type="molecule type" value="Genomic_DNA"/>
</dbReference>
<dbReference type="Proteomes" id="UP001497522">
    <property type="component" value="Chromosome 12"/>
</dbReference>
<evidence type="ECO:0000256" key="1">
    <source>
        <dbReference type="SAM" id="MobiDB-lite"/>
    </source>
</evidence>
<feature type="chain" id="PRO_5047318337" description="Secreted protein" evidence="2">
    <location>
        <begin position="21"/>
        <end position="115"/>
    </location>
</feature>
<protein>
    <recommendedName>
        <fullName evidence="5">Secreted protein</fullName>
    </recommendedName>
</protein>
<evidence type="ECO:0000313" key="4">
    <source>
        <dbReference type="Proteomes" id="UP001497522"/>
    </source>
</evidence>
<organism evidence="3 4">
    <name type="scientific">Sphagnum jensenii</name>
    <dbReference type="NCBI Taxonomy" id="128206"/>
    <lineage>
        <taxon>Eukaryota</taxon>
        <taxon>Viridiplantae</taxon>
        <taxon>Streptophyta</taxon>
        <taxon>Embryophyta</taxon>
        <taxon>Bryophyta</taxon>
        <taxon>Sphagnophytina</taxon>
        <taxon>Sphagnopsida</taxon>
        <taxon>Sphagnales</taxon>
        <taxon>Sphagnaceae</taxon>
        <taxon>Sphagnum</taxon>
    </lineage>
</organism>
<evidence type="ECO:0008006" key="5">
    <source>
        <dbReference type="Google" id="ProtNLM"/>
    </source>
</evidence>
<name>A0ABP1AI37_9BRYO</name>
<evidence type="ECO:0000256" key="2">
    <source>
        <dbReference type="SAM" id="SignalP"/>
    </source>
</evidence>
<sequence length="115" mass="12361">MATLGGQLGLLALITHSCLVEDMRLSSIEANRGCKTSSSSSSSCSASYSSSTCSTHSSIQQPRRTATAAIRARKVNGETSLFTSKGPHSRRSRSCVVVRAGKFYFLTFVWPFSMS</sequence>
<proteinExistence type="predicted"/>
<accession>A0ABP1AI37</accession>
<gene>
    <name evidence="3" type="ORF">CSSPJE1EN2_LOCUS5199</name>
</gene>
<feature type="region of interest" description="Disordered" evidence="1">
    <location>
        <begin position="31"/>
        <end position="66"/>
    </location>
</feature>
<reference evidence="3" key="1">
    <citation type="submission" date="2024-03" db="EMBL/GenBank/DDBJ databases">
        <authorList>
            <consortium name="ELIXIR-Norway"/>
            <consortium name="Elixir Norway"/>
        </authorList>
    </citation>
    <scope>NUCLEOTIDE SEQUENCE</scope>
</reference>
<feature type="compositionally biased region" description="Low complexity" evidence="1">
    <location>
        <begin position="34"/>
        <end position="66"/>
    </location>
</feature>